<keyword evidence="2" id="KW-1185">Reference proteome</keyword>
<dbReference type="HOGENOM" id="CLU_2908523_0_0_1"/>
<reference evidence="2" key="1">
    <citation type="journal article" date="2011" name="Nature">
        <title>Genome sequence and analysis of the tuber crop potato.</title>
        <authorList>
            <consortium name="The Potato Genome Sequencing Consortium"/>
        </authorList>
    </citation>
    <scope>NUCLEOTIDE SEQUENCE [LARGE SCALE GENOMIC DNA]</scope>
    <source>
        <strain evidence="2">cv. DM1-3 516 R44</strain>
    </source>
</reference>
<sequence length="62" mass="7459">MEWVCFILREDSNDQKNMVRRWRKKDQVANIYGTRKYNDHGRYMSILSLKGEARSVILVPEI</sequence>
<proteinExistence type="predicted"/>
<evidence type="ECO:0000313" key="2">
    <source>
        <dbReference type="Proteomes" id="UP000011115"/>
    </source>
</evidence>
<dbReference type="PaxDb" id="4113-PGSC0003DMT400072135"/>
<accession>M1CPS0</accession>
<reference evidence="1" key="2">
    <citation type="submission" date="2015-06" db="UniProtKB">
        <authorList>
            <consortium name="EnsemblPlants"/>
        </authorList>
    </citation>
    <scope>IDENTIFICATION</scope>
    <source>
        <strain evidence="1">DM1-3 516 R44</strain>
    </source>
</reference>
<organism evidence="1 2">
    <name type="scientific">Solanum tuberosum</name>
    <name type="common">Potato</name>
    <dbReference type="NCBI Taxonomy" id="4113"/>
    <lineage>
        <taxon>Eukaryota</taxon>
        <taxon>Viridiplantae</taxon>
        <taxon>Streptophyta</taxon>
        <taxon>Embryophyta</taxon>
        <taxon>Tracheophyta</taxon>
        <taxon>Spermatophyta</taxon>
        <taxon>Magnoliopsida</taxon>
        <taxon>eudicotyledons</taxon>
        <taxon>Gunneridae</taxon>
        <taxon>Pentapetalae</taxon>
        <taxon>asterids</taxon>
        <taxon>lamiids</taxon>
        <taxon>Solanales</taxon>
        <taxon>Solanaceae</taxon>
        <taxon>Solanoideae</taxon>
        <taxon>Solaneae</taxon>
        <taxon>Solanum</taxon>
    </lineage>
</organism>
<dbReference type="InParanoid" id="M1CPS0"/>
<dbReference type="AlphaFoldDB" id="M1CPS0"/>
<name>M1CPS0_SOLTU</name>
<dbReference type="Gramene" id="PGSC0003DMT400072135">
    <property type="protein sequence ID" value="PGSC0003DMT400072135"/>
    <property type="gene ID" value="PGSC0003DMG400028067"/>
</dbReference>
<protein>
    <submittedName>
        <fullName evidence="1">Uncharacterized protein</fullName>
    </submittedName>
</protein>
<dbReference type="EnsemblPlants" id="PGSC0003DMT400072135">
    <property type="protein sequence ID" value="PGSC0003DMT400072135"/>
    <property type="gene ID" value="PGSC0003DMG400028067"/>
</dbReference>
<dbReference type="Proteomes" id="UP000011115">
    <property type="component" value="Unassembled WGS sequence"/>
</dbReference>
<evidence type="ECO:0000313" key="1">
    <source>
        <dbReference type="EnsemblPlants" id="PGSC0003DMT400072135"/>
    </source>
</evidence>